<dbReference type="Proteomes" id="UP001327027">
    <property type="component" value="Unassembled WGS sequence"/>
</dbReference>
<comment type="caution">
    <text evidence="1">The sequence shown here is derived from an EMBL/GenBank/DDBJ whole genome shotgun (WGS) entry which is preliminary data.</text>
</comment>
<organism evidence="1 2">
    <name type="scientific">Aquimarina gracilis</name>
    <dbReference type="NCBI Taxonomy" id="874422"/>
    <lineage>
        <taxon>Bacteria</taxon>
        <taxon>Pseudomonadati</taxon>
        <taxon>Bacteroidota</taxon>
        <taxon>Flavobacteriia</taxon>
        <taxon>Flavobacteriales</taxon>
        <taxon>Flavobacteriaceae</taxon>
        <taxon>Aquimarina</taxon>
    </lineage>
</organism>
<protein>
    <submittedName>
        <fullName evidence="1">Uncharacterized protein</fullName>
    </submittedName>
</protein>
<evidence type="ECO:0000313" key="1">
    <source>
        <dbReference type="EMBL" id="MEB3344334.1"/>
    </source>
</evidence>
<accession>A0ABU5ZQK1</accession>
<name>A0ABU5ZQK1_9FLAO</name>
<reference evidence="1 2" key="1">
    <citation type="journal article" date="2013" name="Int. J. Syst. Evol. Microbiol.">
        <title>Aquimarina gracilis sp. nov., isolated from the gut microflora of a mussel, Mytilus coruscus, and emended description of Aquimarina spongiae.</title>
        <authorList>
            <person name="Park S.C."/>
            <person name="Choe H.N."/>
            <person name="Baik K.S."/>
            <person name="Seong C.N."/>
        </authorList>
    </citation>
    <scope>NUCLEOTIDE SEQUENCE [LARGE SCALE GENOMIC DNA]</scope>
    <source>
        <strain evidence="1 2">PSC32</strain>
    </source>
</reference>
<evidence type="ECO:0000313" key="2">
    <source>
        <dbReference type="Proteomes" id="UP001327027"/>
    </source>
</evidence>
<proteinExistence type="predicted"/>
<sequence length="159" mass="18900">MKKIIVITYILISISQILRAQDLKYDNVQSLIHKSIIKSFPERFNASDNLKDMFYQRCDQYPNYCRKLKFKKILDIRIHEVLSVKDWEEQGNAYEIVFSFDFLYHKDKNDFMGSATMTAKLDKVLDQYQITHLKFNKTSGRNSNFKHQDRSSLVLFGKL</sequence>
<gene>
    <name evidence="1" type="ORF">U6A24_02620</name>
</gene>
<dbReference type="EMBL" id="JAYKLX010000001">
    <property type="protein sequence ID" value="MEB3344334.1"/>
    <property type="molecule type" value="Genomic_DNA"/>
</dbReference>
<keyword evidence="2" id="KW-1185">Reference proteome</keyword>
<dbReference type="RefSeq" id="WP_324178381.1">
    <property type="nucleotide sequence ID" value="NZ_BAABAW010000016.1"/>
</dbReference>